<dbReference type="eggNOG" id="COG0457">
    <property type="taxonomic scope" value="Bacteria"/>
</dbReference>
<evidence type="ECO:0000313" key="3">
    <source>
        <dbReference type="Proteomes" id="UP000010420"/>
    </source>
</evidence>
<dbReference type="STRING" id="545697.HMPREF0216_02775"/>
<protein>
    <submittedName>
        <fullName evidence="2">Tetratricopeptide repeat protein</fullName>
    </submittedName>
</protein>
<keyword evidence="3" id="KW-1185">Reference proteome</keyword>
<gene>
    <name evidence="2" type="ORF">HMPREF0216_02775</name>
</gene>
<dbReference type="Pfam" id="PF13181">
    <property type="entry name" value="TPR_8"/>
    <property type="match status" value="3"/>
</dbReference>
<dbReference type="EMBL" id="AMEZ01000091">
    <property type="protein sequence ID" value="EKY24016.1"/>
    <property type="molecule type" value="Genomic_DNA"/>
</dbReference>
<dbReference type="RefSeq" id="WP_005214917.1">
    <property type="nucleotide sequence ID" value="NZ_KB291681.1"/>
</dbReference>
<dbReference type="AlphaFoldDB" id="L1Q7W0"/>
<dbReference type="InterPro" id="IPR011990">
    <property type="entry name" value="TPR-like_helical_dom_sf"/>
</dbReference>
<dbReference type="SUPFAM" id="SSF48452">
    <property type="entry name" value="TPR-like"/>
    <property type="match status" value="1"/>
</dbReference>
<dbReference type="Proteomes" id="UP000010420">
    <property type="component" value="Unassembled WGS sequence"/>
</dbReference>
<dbReference type="InterPro" id="IPR019734">
    <property type="entry name" value="TPR_rpt"/>
</dbReference>
<dbReference type="OrthoDB" id="1908470at2"/>
<dbReference type="SMART" id="SM00028">
    <property type="entry name" value="TPR"/>
    <property type="match status" value="6"/>
</dbReference>
<organism evidence="2 3">
    <name type="scientific">Clostridium celatum DSM 1785</name>
    <dbReference type="NCBI Taxonomy" id="545697"/>
    <lineage>
        <taxon>Bacteria</taxon>
        <taxon>Bacillati</taxon>
        <taxon>Bacillota</taxon>
        <taxon>Clostridia</taxon>
        <taxon>Eubacteriales</taxon>
        <taxon>Clostridiaceae</taxon>
        <taxon>Clostridium</taxon>
    </lineage>
</organism>
<sequence>MELNREFLNKYDNLMAEDTEKALEFVLNALNNTNNSDFYAYAADCYMTLGEFDKAIDMIDNGLKNECRNKSFALSLKGETLFYMNEYIKSKEVFEMLYKDNPTSFFVIAYLMDIYINLKEYDKAIRIGEKALSTKDLNNNDSAYISITIGWIKLKYLNDADNAVIYFNDALKLDDKSGRGYIGLGEYYFKKCDYKNALINFDKAIDLDEGTISVYFNIAMCYKHLKMYEEAYEYLKIVCDAESDNSKYIYEKNEIKKLINNI</sequence>
<evidence type="ECO:0000313" key="2">
    <source>
        <dbReference type="EMBL" id="EKY24016.1"/>
    </source>
</evidence>
<dbReference type="PANTHER" id="PTHR12558">
    <property type="entry name" value="CELL DIVISION CYCLE 16,23,27"/>
    <property type="match status" value="1"/>
</dbReference>
<evidence type="ECO:0000256" key="1">
    <source>
        <dbReference type="PROSITE-ProRule" id="PRU00339"/>
    </source>
</evidence>
<dbReference type="PANTHER" id="PTHR12558:SF13">
    <property type="entry name" value="CELL DIVISION CYCLE PROTEIN 27 HOMOLOG"/>
    <property type="match status" value="1"/>
</dbReference>
<feature type="repeat" description="TPR" evidence="1">
    <location>
        <begin position="178"/>
        <end position="211"/>
    </location>
</feature>
<dbReference type="PATRIC" id="fig|545697.3.peg.2726"/>
<dbReference type="PROSITE" id="PS50005">
    <property type="entry name" value="TPR"/>
    <property type="match status" value="1"/>
</dbReference>
<accession>L1Q7W0</accession>
<comment type="caution">
    <text evidence="2">The sequence shown here is derived from an EMBL/GenBank/DDBJ whole genome shotgun (WGS) entry which is preliminary data.</text>
</comment>
<name>L1Q7W0_9CLOT</name>
<proteinExistence type="predicted"/>
<keyword evidence="1" id="KW-0802">TPR repeat</keyword>
<dbReference type="Gene3D" id="1.25.40.10">
    <property type="entry name" value="Tetratricopeptide repeat domain"/>
    <property type="match status" value="2"/>
</dbReference>
<reference evidence="2 3" key="1">
    <citation type="submission" date="2012-05" db="EMBL/GenBank/DDBJ databases">
        <authorList>
            <person name="Weinstock G."/>
            <person name="Sodergren E."/>
            <person name="Lobos E.A."/>
            <person name="Fulton L."/>
            <person name="Fulton R."/>
            <person name="Courtney L."/>
            <person name="Fronick C."/>
            <person name="O'Laughlin M."/>
            <person name="Godfrey J."/>
            <person name="Wilson R.M."/>
            <person name="Miner T."/>
            <person name="Farmer C."/>
            <person name="Delehaunty K."/>
            <person name="Cordes M."/>
            <person name="Minx P."/>
            <person name="Tomlinson C."/>
            <person name="Chen J."/>
            <person name="Wollam A."/>
            <person name="Pepin K.H."/>
            <person name="Bhonagiri V."/>
            <person name="Zhang X."/>
            <person name="Suruliraj S."/>
            <person name="Warren W."/>
            <person name="Mitreva M."/>
            <person name="Mardis E.R."/>
            <person name="Wilson R.K."/>
        </authorList>
    </citation>
    <scope>NUCLEOTIDE SEQUENCE [LARGE SCALE GENOMIC DNA]</scope>
    <source>
        <strain evidence="2 3">DSM 1785</strain>
    </source>
</reference>
<dbReference type="HOGENOM" id="CLU_1014181_0_0_9"/>